<organism evidence="5 7">
    <name type="scientific">Paracoccus halophilus</name>
    <dbReference type="NCBI Taxonomy" id="376733"/>
    <lineage>
        <taxon>Bacteria</taxon>
        <taxon>Pseudomonadati</taxon>
        <taxon>Pseudomonadota</taxon>
        <taxon>Alphaproteobacteria</taxon>
        <taxon>Rhodobacterales</taxon>
        <taxon>Paracoccaceae</taxon>
        <taxon>Paracoccus</taxon>
    </lineage>
</organism>
<dbReference type="InterPro" id="IPR036388">
    <property type="entry name" value="WH-like_DNA-bd_sf"/>
</dbReference>
<dbReference type="RefSeq" id="WP_036737727.1">
    <property type="nucleotide sequence ID" value="NZ_FOJO01000002.1"/>
</dbReference>
<dbReference type="SMART" id="SM00866">
    <property type="entry name" value="UTRA"/>
    <property type="match status" value="1"/>
</dbReference>
<dbReference type="InterPro" id="IPR011663">
    <property type="entry name" value="UTRA"/>
</dbReference>
<dbReference type="Gene3D" id="1.10.10.10">
    <property type="entry name" value="Winged helix-like DNA-binding domain superfamily/Winged helix DNA-binding domain"/>
    <property type="match status" value="1"/>
</dbReference>
<dbReference type="PRINTS" id="PR00035">
    <property type="entry name" value="HTHGNTR"/>
</dbReference>
<keyword evidence="2" id="KW-0238">DNA-binding</keyword>
<evidence type="ECO:0000313" key="7">
    <source>
        <dbReference type="Proteomes" id="UP000029846"/>
    </source>
</evidence>
<evidence type="ECO:0000256" key="1">
    <source>
        <dbReference type="ARBA" id="ARBA00023015"/>
    </source>
</evidence>
<dbReference type="InterPro" id="IPR036390">
    <property type="entry name" value="WH_DNA-bd_sf"/>
</dbReference>
<dbReference type="PANTHER" id="PTHR44846">
    <property type="entry name" value="MANNOSYL-D-GLYCERATE TRANSPORT/METABOLISM SYSTEM REPRESSOR MNGR-RELATED"/>
    <property type="match status" value="1"/>
</dbReference>
<evidence type="ECO:0000313" key="8">
    <source>
        <dbReference type="Proteomes" id="UP000182312"/>
    </source>
</evidence>
<dbReference type="eggNOG" id="COG2188">
    <property type="taxonomic scope" value="Bacteria"/>
</dbReference>
<dbReference type="InterPro" id="IPR050679">
    <property type="entry name" value="Bact_HTH_transcr_reg"/>
</dbReference>
<reference evidence="5 7" key="1">
    <citation type="submission" date="2014-09" db="EMBL/GenBank/DDBJ databases">
        <authorList>
            <person name="McGinnis J.M."/>
            <person name="Wolfgang W.J."/>
        </authorList>
    </citation>
    <scope>NUCLEOTIDE SEQUENCE [LARGE SCALE GENOMIC DNA]</scope>
    <source>
        <strain evidence="5 7">JCM 14014</strain>
    </source>
</reference>
<dbReference type="CDD" id="cd07377">
    <property type="entry name" value="WHTH_GntR"/>
    <property type="match status" value="1"/>
</dbReference>
<sequence>MIKIPAQVANTLSAADHSRKRRHMTWQAVQEEALSRIQSKEWPPGELIPTESVLAREFGCARATVNRALQSLADSGVLERRRKVGTRVVAHPNTQALRYLMRREIEAQGKAYGYRLLGYEKGAAPTEVAQAMLLRSDEPLLRLRARFTADGRPYCFEERWINTVSKSGPTSEALEKVSPCEWLLRHIPVNRASMSMGATIAGCAFLAETLELDPAEPVLVVERLDWLDNMPVSLSRRYFPHDHRYSAEL</sequence>
<dbReference type="GO" id="GO:0003700">
    <property type="term" value="F:DNA-binding transcription factor activity"/>
    <property type="evidence" value="ECO:0007669"/>
    <property type="project" value="InterPro"/>
</dbReference>
<evidence type="ECO:0000256" key="2">
    <source>
        <dbReference type="ARBA" id="ARBA00023125"/>
    </source>
</evidence>
<keyword evidence="3" id="KW-0804">Transcription</keyword>
<dbReference type="PROSITE" id="PS50949">
    <property type="entry name" value="HTH_GNTR"/>
    <property type="match status" value="1"/>
</dbReference>
<dbReference type="Gene3D" id="3.40.1410.10">
    <property type="entry name" value="Chorismate lyase-like"/>
    <property type="match status" value="1"/>
</dbReference>
<reference evidence="5 7" key="2">
    <citation type="submission" date="2014-10" db="EMBL/GenBank/DDBJ databases">
        <title>Paracoccus sanguinis sp. nov., isolated from clinical specimens of New York State patients.</title>
        <authorList>
            <person name="Mingle L.A."/>
            <person name="Cole J.A."/>
            <person name="Lapierre P."/>
            <person name="Musser K.A."/>
        </authorList>
    </citation>
    <scope>NUCLEOTIDE SEQUENCE [LARGE SCALE GENOMIC DNA]</scope>
    <source>
        <strain evidence="5 7">JCM 14014</strain>
    </source>
</reference>
<feature type="domain" description="HTH gntR-type" evidence="4">
    <location>
        <begin position="23"/>
        <end position="91"/>
    </location>
</feature>
<accession>A0A099F8S6</accession>
<dbReference type="AlphaFoldDB" id="A0A099F8S6"/>
<dbReference type="Proteomes" id="UP000029846">
    <property type="component" value="Unassembled WGS sequence"/>
</dbReference>
<dbReference type="GO" id="GO:0003677">
    <property type="term" value="F:DNA binding"/>
    <property type="evidence" value="ECO:0007669"/>
    <property type="project" value="UniProtKB-KW"/>
</dbReference>
<evidence type="ECO:0000313" key="6">
    <source>
        <dbReference type="EMBL" id="SFA42562.1"/>
    </source>
</evidence>
<dbReference type="PANTHER" id="PTHR44846:SF16">
    <property type="entry name" value="TRANSCRIPTIONAL REGULATOR PHNF-RELATED"/>
    <property type="match status" value="1"/>
</dbReference>
<dbReference type="SMART" id="SM00345">
    <property type="entry name" value="HTH_GNTR"/>
    <property type="match status" value="1"/>
</dbReference>
<dbReference type="OrthoDB" id="9808698at2"/>
<reference evidence="6 8" key="3">
    <citation type="submission" date="2016-10" db="EMBL/GenBank/DDBJ databases">
        <authorList>
            <person name="de Groot N.N."/>
        </authorList>
    </citation>
    <scope>NUCLEOTIDE SEQUENCE [LARGE SCALE GENOMIC DNA]</scope>
    <source>
        <strain evidence="6 8">CGMCC 1.6117</strain>
    </source>
</reference>
<proteinExistence type="predicted"/>
<protein>
    <submittedName>
        <fullName evidence="6">GntR family transcriptional regulator, histidine utilization repressor</fullName>
    </submittedName>
    <submittedName>
        <fullName evidence="5">UbiC family transcriptional regulator</fullName>
    </submittedName>
</protein>
<keyword evidence="1" id="KW-0805">Transcription regulation</keyword>
<keyword evidence="7" id="KW-1185">Reference proteome</keyword>
<dbReference type="Pfam" id="PF00392">
    <property type="entry name" value="GntR"/>
    <property type="match status" value="1"/>
</dbReference>
<name>A0A099F8S6_9RHOB</name>
<gene>
    <name evidence="5" type="ORF">IT41_00145</name>
    <name evidence="6" type="ORF">SAMN04487972_102325</name>
</gene>
<dbReference type="InterPro" id="IPR000524">
    <property type="entry name" value="Tscrpt_reg_HTH_GntR"/>
</dbReference>
<dbReference type="Pfam" id="PF07702">
    <property type="entry name" value="UTRA"/>
    <property type="match status" value="1"/>
</dbReference>
<evidence type="ECO:0000256" key="3">
    <source>
        <dbReference type="ARBA" id="ARBA00023163"/>
    </source>
</evidence>
<evidence type="ECO:0000259" key="4">
    <source>
        <dbReference type="PROSITE" id="PS50949"/>
    </source>
</evidence>
<dbReference type="EMBL" id="FOJO01000002">
    <property type="protein sequence ID" value="SFA42562.1"/>
    <property type="molecule type" value="Genomic_DNA"/>
</dbReference>
<dbReference type="SUPFAM" id="SSF46785">
    <property type="entry name" value="Winged helix' DNA-binding domain"/>
    <property type="match status" value="1"/>
</dbReference>
<dbReference type="SUPFAM" id="SSF64288">
    <property type="entry name" value="Chorismate lyase-like"/>
    <property type="match status" value="1"/>
</dbReference>
<dbReference type="STRING" id="376733.SAMN04487972_102325"/>
<dbReference type="Proteomes" id="UP000182312">
    <property type="component" value="Unassembled WGS sequence"/>
</dbReference>
<dbReference type="EMBL" id="JRKN01000001">
    <property type="protein sequence ID" value="KGJ06633.1"/>
    <property type="molecule type" value="Genomic_DNA"/>
</dbReference>
<dbReference type="InterPro" id="IPR028978">
    <property type="entry name" value="Chorismate_lyase_/UTRA_dom_sf"/>
</dbReference>
<evidence type="ECO:0000313" key="5">
    <source>
        <dbReference type="EMBL" id="KGJ06633.1"/>
    </source>
</evidence>